<evidence type="ECO:0000256" key="1">
    <source>
        <dbReference type="SAM" id="MobiDB-lite"/>
    </source>
</evidence>
<dbReference type="Gene3D" id="1.25.40.10">
    <property type="entry name" value="Tetratricopeptide repeat domain"/>
    <property type="match status" value="1"/>
</dbReference>
<accession>A0A9P4I7R3</accession>
<comment type="caution">
    <text evidence="2">The sequence shown here is derived from an EMBL/GenBank/DDBJ whole genome shotgun (WGS) entry which is preliminary data.</text>
</comment>
<dbReference type="InterPro" id="IPR011990">
    <property type="entry name" value="TPR-like_helical_dom_sf"/>
</dbReference>
<dbReference type="OrthoDB" id="5328412at2759"/>
<gene>
    <name evidence="2" type="ORF">NA57DRAFT_59530</name>
</gene>
<name>A0A9P4I7R3_9PEZI</name>
<dbReference type="AlphaFoldDB" id="A0A9P4I7R3"/>
<feature type="region of interest" description="Disordered" evidence="1">
    <location>
        <begin position="1"/>
        <end position="27"/>
    </location>
</feature>
<dbReference type="SUPFAM" id="SSF48452">
    <property type="entry name" value="TPR-like"/>
    <property type="match status" value="1"/>
</dbReference>
<keyword evidence="3" id="KW-1185">Reference proteome</keyword>
<dbReference type="EMBL" id="ML978131">
    <property type="protein sequence ID" value="KAF2095534.1"/>
    <property type="molecule type" value="Genomic_DNA"/>
</dbReference>
<reference evidence="2" key="1">
    <citation type="journal article" date="2020" name="Stud. Mycol.">
        <title>101 Dothideomycetes genomes: a test case for predicting lifestyles and emergence of pathogens.</title>
        <authorList>
            <person name="Haridas S."/>
            <person name="Albert R."/>
            <person name="Binder M."/>
            <person name="Bloem J."/>
            <person name="Labutti K."/>
            <person name="Salamov A."/>
            <person name="Andreopoulos B."/>
            <person name="Baker S."/>
            <person name="Barry K."/>
            <person name="Bills G."/>
            <person name="Bluhm B."/>
            <person name="Cannon C."/>
            <person name="Castanera R."/>
            <person name="Culley D."/>
            <person name="Daum C."/>
            <person name="Ezra D."/>
            <person name="Gonzalez J."/>
            <person name="Henrissat B."/>
            <person name="Kuo A."/>
            <person name="Liang C."/>
            <person name="Lipzen A."/>
            <person name="Lutzoni F."/>
            <person name="Magnuson J."/>
            <person name="Mondo S."/>
            <person name="Nolan M."/>
            <person name="Ohm R."/>
            <person name="Pangilinan J."/>
            <person name="Park H.-J."/>
            <person name="Ramirez L."/>
            <person name="Alfaro M."/>
            <person name="Sun H."/>
            <person name="Tritt A."/>
            <person name="Yoshinaga Y."/>
            <person name="Zwiers L.-H."/>
            <person name="Turgeon B."/>
            <person name="Goodwin S."/>
            <person name="Spatafora J."/>
            <person name="Crous P."/>
            <person name="Grigoriev I."/>
        </authorList>
    </citation>
    <scope>NUCLEOTIDE SEQUENCE</scope>
    <source>
        <strain evidence="2">CBS 133067</strain>
    </source>
</reference>
<proteinExistence type="predicted"/>
<protein>
    <submittedName>
        <fullName evidence="2">Uncharacterized protein</fullName>
    </submittedName>
</protein>
<sequence length="572" mass="62065">MAKLKQAPKPKKKAGSSKQALPESENDFLELADEHERGGGKWKAGDAVKATRFFVRAIETYNAGLLKFPESFDLAYNKAHLQYELYQDPRILPHLGPRLEILKETVQAHRYALRLNEQNADVLFNTAQVLTSLAEELDDEGASGSQENAIQLLQEAVELFSSCLSRQEMEFYERQSDLAEAQVQFDNMAASAETQTEEVIETSSTTSEPAQQWALIEDPITADTLLESALAQLSCLSTLISLSVPVPSSTLASLTEIANPLIQTKISSYISLIPTTSTKDVESTASLPVLSITSNATATFTPSTQTQVPRNPQSEARAEANIAVANFRAVAADAEYRSSLADLETYAVRLKDAFETIVGDEIARDASSNVAAKYLLSVASSYADALDDLAAAGMKDQNELSNLSSAKTLYSVLEKAKATLDDFLPVLSQSQSMVGAEPYPQLKRAQLLLLYGDIRLRMYIIVAATTQQTTAPDVQSLSDADQSYSFAGACASRAAQSHELGEDGTDPNELLEEVNVRRLIVEALGTSANVLAFIQDGAKRMSLALERVRDVASEMEERGLLPKSLAEAIGFG</sequence>
<evidence type="ECO:0000313" key="2">
    <source>
        <dbReference type="EMBL" id="KAF2095534.1"/>
    </source>
</evidence>
<feature type="compositionally biased region" description="Basic residues" evidence="1">
    <location>
        <begin position="1"/>
        <end position="15"/>
    </location>
</feature>
<evidence type="ECO:0000313" key="3">
    <source>
        <dbReference type="Proteomes" id="UP000799772"/>
    </source>
</evidence>
<dbReference type="Proteomes" id="UP000799772">
    <property type="component" value="Unassembled WGS sequence"/>
</dbReference>
<organism evidence="2 3">
    <name type="scientific">Rhizodiscina lignyota</name>
    <dbReference type="NCBI Taxonomy" id="1504668"/>
    <lineage>
        <taxon>Eukaryota</taxon>
        <taxon>Fungi</taxon>
        <taxon>Dikarya</taxon>
        <taxon>Ascomycota</taxon>
        <taxon>Pezizomycotina</taxon>
        <taxon>Dothideomycetes</taxon>
        <taxon>Pleosporomycetidae</taxon>
        <taxon>Aulographales</taxon>
        <taxon>Rhizodiscinaceae</taxon>
        <taxon>Rhizodiscina</taxon>
    </lineage>
</organism>